<gene>
    <name evidence="1" type="ORF">EYF80_034827</name>
</gene>
<evidence type="ECO:0000313" key="2">
    <source>
        <dbReference type="Proteomes" id="UP000314294"/>
    </source>
</evidence>
<proteinExistence type="predicted"/>
<organism evidence="1 2">
    <name type="scientific">Liparis tanakae</name>
    <name type="common">Tanaka's snailfish</name>
    <dbReference type="NCBI Taxonomy" id="230148"/>
    <lineage>
        <taxon>Eukaryota</taxon>
        <taxon>Metazoa</taxon>
        <taxon>Chordata</taxon>
        <taxon>Craniata</taxon>
        <taxon>Vertebrata</taxon>
        <taxon>Euteleostomi</taxon>
        <taxon>Actinopterygii</taxon>
        <taxon>Neopterygii</taxon>
        <taxon>Teleostei</taxon>
        <taxon>Neoteleostei</taxon>
        <taxon>Acanthomorphata</taxon>
        <taxon>Eupercaria</taxon>
        <taxon>Perciformes</taxon>
        <taxon>Cottioidei</taxon>
        <taxon>Cottales</taxon>
        <taxon>Liparidae</taxon>
        <taxon>Liparis</taxon>
    </lineage>
</organism>
<name>A0A4Z2GNN3_9TELE</name>
<protein>
    <submittedName>
        <fullName evidence="1">Uncharacterized protein</fullName>
    </submittedName>
</protein>
<sequence>MLQQPILALKDASQDEEAVTADHLDTGPHRVQDKVYSRHLRLWTVGQNGIKTCTDSPGI</sequence>
<accession>A0A4Z2GNN3</accession>
<dbReference type="Proteomes" id="UP000314294">
    <property type="component" value="Unassembled WGS sequence"/>
</dbReference>
<comment type="caution">
    <text evidence="1">The sequence shown here is derived from an EMBL/GenBank/DDBJ whole genome shotgun (WGS) entry which is preliminary data.</text>
</comment>
<reference evidence="1 2" key="1">
    <citation type="submission" date="2019-03" db="EMBL/GenBank/DDBJ databases">
        <title>First draft genome of Liparis tanakae, snailfish: a comprehensive survey of snailfish specific genes.</title>
        <authorList>
            <person name="Kim W."/>
            <person name="Song I."/>
            <person name="Jeong J.-H."/>
            <person name="Kim D."/>
            <person name="Kim S."/>
            <person name="Ryu S."/>
            <person name="Song J.Y."/>
            <person name="Lee S.K."/>
        </authorList>
    </citation>
    <scope>NUCLEOTIDE SEQUENCE [LARGE SCALE GENOMIC DNA]</scope>
    <source>
        <tissue evidence="1">Muscle</tissue>
    </source>
</reference>
<dbReference type="AlphaFoldDB" id="A0A4Z2GNN3"/>
<keyword evidence="2" id="KW-1185">Reference proteome</keyword>
<evidence type="ECO:0000313" key="1">
    <source>
        <dbReference type="EMBL" id="TNN54959.1"/>
    </source>
</evidence>
<dbReference type="EMBL" id="SRLO01000470">
    <property type="protein sequence ID" value="TNN54959.1"/>
    <property type="molecule type" value="Genomic_DNA"/>
</dbReference>